<keyword evidence="2" id="KW-1185">Reference proteome</keyword>
<dbReference type="KEGG" id="lrs:PX52LOC_02094"/>
<gene>
    <name evidence="1" type="ORF">PX52LOC_02094</name>
</gene>
<dbReference type="AlphaFoldDB" id="A0A5C1A7D2"/>
<name>A0A5C1A7D2_9BACT</name>
<proteinExistence type="predicted"/>
<protein>
    <submittedName>
        <fullName evidence="1">Uncharacterized protein</fullName>
    </submittedName>
</protein>
<organism evidence="1 2">
    <name type="scientific">Limnoglobus roseus</name>
    <dbReference type="NCBI Taxonomy" id="2598579"/>
    <lineage>
        <taxon>Bacteria</taxon>
        <taxon>Pseudomonadati</taxon>
        <taxon>Planctomycetota</taxon>
        <taxon>Planctomycetia</taxon>
        <taxon>Gemmatales</taxon>
        <taxon>Gemmataceae</taxon>
        <taxon>Limnoglobus</taxon>
    </lineage>
</organism>
<accession>A0A5C1A7D2</accession>
<dbReference type="EMBL" id="CP042425">
    <property type="protein sequence ID" value="QEL15179.1"/>
    <property type="molecule type" value="Genomic_DNA"/>
</dbReference>
<sequence>MTRFQKRFFLSLVGLVLLTFVGWFFSAYPRGLFAAYADRVAGHDEIKVFGYPPPEIGEYSRLLRERYGVKMNVVAGCVVTQDLEWYVDGYNSVSEPRIREKFGKDIFEECWNEAKQAIPKKPVDR</sequence>
<dbReference type="Proteomes" id="UP000324974">
    <property type="component" value="Chromosome"/>
</dbReference>
<reference evidence="2" key="1">
    <citation type="submission" date="2019-08" db="EMBL/GenBank/DDBJ databases">
        <title>Limnoglobus roseus gen. nov., sp. nov., a novel freshwater planctomycete with a giant genome from the family Gemmataceae.</title>
        <authorList>
            <person name="Kulichevskaya I.S."/>
            <person name="Naumoff D.G."/>
            <person name="Miroshnikov K."/>
            <person name="Ivanova A."/>
            <person name="Philippov D.A."/>
            <person name="Hakobyan A."/>
            <person name="Rijpstra I.C."/>
            <person name="Sinninghe Damste J.S."/>
            <person name="Liesack W."/>
            <person name="Dedysh S.N."/>
        </authorList>
    </citation>
    <scope>NUCLEOTIDE SEQUENCE [LARGE SCALE GENOMIC DNA]</scope>
    <source>
        <strain evidence="2">PX52</strain>
    </source>
</reference>
<dbReference type="OrthoDB" id="1366312at2"/>
<evidence type="ECO:0000313" key="1">
    <source>
        <dbReference type="EMBL" id="QEL15179.1"/>
    </source>
</evidence>
<dbReference type="RefSeq" id="WP_149110015.1">
    <property type="nucleotide sequence ID" value="NZ_CP042425.1"/>
</dbReference>
<evidence type="ECO:0000313" key="2">
    <source>
        <dbReference type="Proteomes" id="UP000324974"/>
    </source>
</evidence>